<dbReference type="Proteomes" id="UP001165341">
    <property type="component" value="Unassembled WGS sequence"/>
</dbReference>
<evidence type="ECO:0000313" key="1">
    <source>
        <dbReference type="EMBL" id="MCI4659608.1"/>
    </source>
</evidence>
<dbReference type="EMBL" id="JALGAR010000006">
    <property type="protein sequence ID" value="MCI4659608.1"/>
    <property type="molecule type" value="Genomic_DNA"/>
</dbReference>
<keyword evidence="2" id="KW-1185">Reference proteome</keyword>
<accession>A0AA41R060</accession>
<proteinExistence type="predicted"/>
<comment type="caution">
    <text evidence="1">The sequence shown here is derived from an EMBL/GenBank/DDBJ whole genome shotgun (WGS) entry which is preliminary data.</text>
</comment>
<dbReference type="AlphaFoldDB" id="A0AA41R060"/>
<protein>
    <submittedName>
        <fullName evidence="1">Uncharacterized protein</fullName>
    </submittedName>
</protein>
<dbReference type="RefSeq" id="WP_243013099.1">
    <property type="nucleotide sequence ID" value="NZ_JALGAR010000006.1"/>
</dbReference>
<name>A0AA41R060_9MICO</name>
<sequence length="265" mass="29101">MTTESTAPSKTLPAGSMNDGEPIKFPLALPSTLGADALYIYKHSQGQKKLDRDIFDPSSARFKTGEERDAFVPTERMLTAIAELERAHLATYNLRWRTLRVHKVHEHYTFAQGRGSQLIRVSVFDEYQDEAQLLAVLVGGDLESRTSDRGRSEIAVRARHEDATDVEHDASSTALLLVRNASEPVFTGYGTMSFTGVLTSAQLYPLGVDPLAADGDETRPGEICTQCETPHPFAPYQPPTVAGLGGLHFVTIETRPFRPYLVAAP</sequence>
<evidence type="ECO:0000313" key="2">
    <source>
        <dbReference type="Proteomes" id="UP001165341"/>
    </source>
</evidence>
<reference evidence="1" key="1">
    <citation type="submission" date="2022-03" db="EMBL/GenBank/DDBJ databases">
        <title>Cryobacterium sp. nov. strain ZS14-85, isolated from Antarctic soil.</title>
        <authorList>
            <person name="Li J."/>
            <person name="Niu G."/>
        </authorList>
    </citation>
    <scope>NUCLEOTIDE SEQUENCE</scope>
    <source>
        <strain evidence="1">ZS14-85</strain>
    </source>
</reference>
<gene>
    <name evidence="1" type="ORF">MQH31_17530</name>
</gene>
<organism evidence="1 2">
    <name type="scientific">Cryobacterium zhongshanensis</name>
    <dbReference type="NCBI Taxonomy" id="2928153"/>
    <lineage>
        <taxon>Bacteria</taxon>
        <taxon>Bacillati</taxon>
        <taxon>Actinomycetota</taxon>
        <taxon>Actinomycetes</taxon>
        <taxon>Micrococcales</taxon>
        <taxon>Microbacteriaceae</taxon>
        <taxon>Cryobacterium</taxon>
    </lineage>
</organism>